<dbReference type="AlphaFoldDB" id="A0A3P6GJL0"/>
<protein>
    <submittedName>
        <fullName evidence="1">Uncharacterized protein</fullName>
    </submittedName>
</protein>
<gene>
    <name evidence="1" type="ORF">BOLC8T47368H</name>
</gene>
<dbReference type="EMBL" id="LR031879">
    <property type="protein sequence ID" value="VDD54139.1"/>
    <property type="molecule type" value="Genomic_DNA"/>
</dbReference>
<evidence type="ECO:0000313" key="1">
    <source>
        <dbReference type="EMBL" id="VDD54139.1"/>
    </source>
</evidence>
<reference evidence="1" key="1">
    <citation type="submission" date="2018-11" db="EMBL/GenBank/DDBJ databases">
        <authorList>
            <consortium name="Genoscope - CEA"/>
            <person name="William W."/>
        </authorList>
    </citation>
    <scope>NUCLEOTIDE SEQUENCE</scope>
</reference>
<proteinExistence type="predicted"/>
<name>A0A3P6GJL0_BRAOL</name>
<accession>A0A3P6GJL0</accession>
<sequence length="34" mass="3929">MPITKFQRSVSAVELSPWKLMTEEETITYAKILS</sequence>
<organism evidence="1">
    <name type="scientific">Brassica oleracea</name>
    <name type="common">Wild cabbage</name>
    <dbReference type="NCBI Taxonomy" id="3712"/>
    <lineage>
        <taxon>Eukaryota</taxon>
        <taxon>Viridiplantae</taxon>
        <taxon>Streptophyta</taxon>
        <taxon>Embryophyta</taxon>
        <taxon>Tracheophyta</taxon>
        <taxon>Spermatophyta</taxon>
        <taxon>Magnoliopsida</taxon>
        <taxon>eudicotyledons</taxon>
        <taxon>Gunneridae</taxon>
        <taxon>Pentapetalae</taxon>
        <taxon>rosids</taxon>
        <taxon>malvids</taxon>
        <taxon>Brassicales</taxon>
        <taxon>Brassicaceae</taxon>
        <taxon>Brassiceae</taxon>
        <taxon>Brassica</taxon>
    </lineage>
</organism>